<evidence type="ECO:0000313" key="8">
    <source>
        <dbReference type="EMBL" id="MBB3925857.1"/>
    </source>
</evidence>
<protein>
    <submittedName>
        <fullName evidence="8">Phenylpropionate dioxygenase-like ring-hydroxylating dioxygenase large terminal subunit</fullName>
    </submittedName>
</protein>
<dbReference type="GO" id="GO:0051537">
    <property type="term" value="F:2 iron, 2 sulfur cluster binding"/>
    <property type="evidence" value="ECO:0007669"/>
    <property type="project" value="UniProtKB-KW"/>
</dbReference>
<name>A0A7W6FPQ6_9SPHN</name>
<evidence type="ECO:0000256" key="3">
    <source>
        <dbReference type="ARBA" id="ARBA00022723"/>
    </source>
</evidence>
<feature type="domain" description="Rieske" evidence="7">
    <location>
        <begin position="62"/>
        <end position="171"/>
    </location>
</feature>
<dbReference type="Gene3D" id="3.90.380.10">
    <property type="entry name" value="Naphthalene 1,2-dioxygenase Alpha Subunit, Chain A, domain 1"/>
    <property type="match status" value="1"/>
</dbReference>
<dbReference type="InterPro" id="IPR017941">
    <property type="entry name" value="Rieske_2Fe-2S"/>
</dbReference>
<dbReference type="Pfam" id="PF00355">
    <property type="entry name" value="Rieske"/>
    <property type="match status" value="1"/>
</dbReference>
<dbReference type="Pfam" id="PF00848">
    <property type="entry name" value="Ring_hydroxyl_A"/>
    <property type="match status" value="1"/>
</dbReference>
<evidence type="ECO:0000256" key="5">
    <source>
        <dbReference type="ARBA" id="ARBA00023004"/>
    </source>
</evidence>
<keyword evidence="8" id="KW-0223">Dioxygenase</keyword>
<comment type="cofactor">
    <cofactor evidence="1">
        <name>Fe cation</name>
        <dbReference type="ChEBI" id="CHEBI:24875"/>
    </cofactor>
</comment>
<evidence type="ECO:0000256" key="6">
    <source>
        <dbReference type="ARBA" id="ARBA00023014"/>
    </source>
</evidence>
<evidence type="ECO:0000256" key="2">
    <source>
        <dbReference type="ARBA" id="ARBA00022714"/>
    </source>
</evidence>
<dbReference type="Gene3D" id="2.102.10.10">
    <property type="entry name" value="Rieske [2Fe-2S] iron-sulphur domain"/>
    <property type="match status" value="1"/>
</dbReference>
<gene>
    <name evidence="8" type="ORF">GGR43_001572</name>
</gene>
<dbReference type="PANTHER" id="PTHR43756:SF5">
    <property type="entry name" value="CHOLINE MONOOXYGENASE, CHLOROPLASTIC"/>
    <property type="match status" value="1"/>
</dbReference>
<comment type="caution">
    <text evidence="8">The sequence shown here is derived from an EMBL/GenBank/DDBJ whole genome shotgun (WGS) entry which is preliminary data.</text>
</comment>
<accession>A0A7W6FPQ6</accession>
<keyword evidence="3" id="KW-0479">Metal-binding</keyword>
<organism evidence="8 9">
    <name type="scientific">Sphingobium jiangsuense</name>
    <dbReference type="NCBI Taxonomy" id="870476"/>
    <lineage>
        <taxon>Bacteria</taxon>
        <taxon>Pseudomonadati</taxon>
        <taxon>Pseudomonadota</taxon>
        <taxon>Alphaproteobacteria</taxon>
        <taxon>Sphingomonadales</taxon>
        <taxon>Sphingomonadaceae</taxon>
        <taxon>Sphingobium</taxon>
    </lineage>
</organism>
<dbReference type="Proteomes" id="UP000571950">
    <property type="component" value="Unassembled WGS sequence"/>
</dbReference>
<dbReference type="InterPro" id="IPR036922">
    <property type="entry name" value="Rieske_2Fe-2S_sf"/>
</dbReference>
<keyword evidence="6" id="KW-0411">Iron-sulfur</keyword>
<dbReference type="SUPFAM" id="SSF55961">
    <property type="entry name" value="Bet v1-like"/>
    <property type="match status" value="1"/>
</dbReference>
<dbReference type="EMBL" id="JACIDT010000004">
    <property type="protein sequence ID" value="MBB3925857.1"/>
    <property type="molecule type" value="Genomic_DNA"/>
</dbReference>
<dbReference type="CDD" id="cd03469">
    <property type="entry name" value="Rieske_RO_Alpha_N"/>
    <property type="match status" value="1"/>
</dbReference>
<dbReference type="GO" id="GO:0005506">
    <property type="term" value="F:iron ion binding"/>
    <property type="evidence" value="ECO:0007669"/>
    <property type="project" value="InterPro"/>
</dbReference>
<dbReference type="PANTHER" id="PTHR43756">
    <property type="entry name" value="CHOLINE MONOOXYGENASE, CHLOROPLASTIC"/>
    <property type="match status" value="1"/>
</dbReference>
<keyword evidence="4" id="KW-0560">Oxidoreductase</keyword>
<reference evidence="8 9" key="1">
    <citation type="submission" date="2020-08" db="EMBL/GenBank/DDBJ databases">
        <title>Genomic Encyclopedia of Type Strains, Phase IV (KMG-IV): sequencing the most valuable type-strain genomes for metagenomic binning, comparative biology and taxonomic classification.</title>
        <authorList>
            <person name="Goeker M."/>
        </authorList>
    </citation>
    <scope>NUCLEOTIDE SEQUENCE [LARGE SCALE GENOMIC DNA]</scope>
    <source>
        <strain evidence="8 9">DSM 26189</strain>
    </source>
</reference>
<dbReference type="AlphaFoldDB" id="A0A7W6FPQ6"/>
<evidence type="ECO:0000259" key="7">
    <source>
        <dbReference type="PROSITE" id="PS51296"/>
    </source>
</evidence>
<evidence type="ECO:0000256" key="4">
    <source>
        <dbReference type="ARBA" id="ARBA00023002"/>
    </source>
</evidence>
<keyword evidence="5" id="KW-0408">Iron</keyword>
<dbReference type="GO" id="GO:0051213">
    <property type="term" value="F:dioxygenase activity"/>
    <property type="evidence" value="ECO:0007669"/>
    <property type="project" value="UniProtKB-KW"/>
</dbReference>
<dbReference type="InterPro" id="IPR015879">
    <property type="entry name" value="Ring_hydroxy_dOase_asu_C_dom"/>
</dbReference>
<dbReference type="InterPro" id="IPR001663">
    <property type="entry name" value="Rng_hydr_dOase-A"/>
</dbReference>
<proteinExistence type="predicted"/>
<dbReference type="PROSITE" id="PS51296">
    <property type="entry name" value="RIESKE"/>
    <property type="match status" value="1"/>
</dbReference>
<evidence type="ECO:0000256" key="1">
    <source>
        <dbReference type="ARBA" id="ARBA00001962"/>
    </source>
</evidence>
<dbReference type="RefSeq" id="WP_188071400.1">
    <property type="nucleotide sequence ID" value="NZ_BSPS01000094.1"/>
</dbReference>
<sequence length="387" mass="42932">MPEAAELAGARPLTEGQLRQLAGVEDSDPSTVFKEIDHLPTSIYASQARYELEQEKLFRGRPIPVAVSALLPALRSHIAIDDHGVPLLLTRDGDGKAHAFYNVCTHRAIKLCQAKETQKGGLIVCPYHAWSFDMKGQLKALPRPEIFPGLDKRKMGLVELECVEAGGVIWVNLDAGRKADFSIVTGELGADLDAIGLGRQKICHHLRVDVRANWKLIVDSFSENYHVTRLHSQSLGSMFVDRKTSCEMLGEHLRVMSGRADFRQGEPITTYEEFRRSAVAHYTIVPGALIITSPAYVSVILLAPQAVDHTVVNYYMMVDRLPETEREVARYEKSLALMTQITTREDFWVAELGTIGAKSGVVPHMTCGGMEREMVAFHRSVEAILTA</sequence>
<dbReference type="PRINTS" id="PR00090">
    <property type="entry name" value="RNGDIOXGNASE"/>
</dbReference>
<evidence type="ECO:0000313" key="9">
    <source>
        <dbReference type="Proteomes" id="UP000571950"/>
    </source>
</evidence>
<keyword evidence="2" id="KW-0001">2Fe-2S</keyword>
<dbReference type="SUPFAM" id="SSF50022">
    <property type="entry name" value="ISP domain"/>
    <property type="match status" value="1"/>
</dbReference>
<keyword evidence="9" id="KW-1185">Reference proteome</keyword>